<dbReference type="Gene3D" id="1.20.200.10">
    <property type="entry name" value="Fumarase/aspartase (Central domain)"/>
    <property type="match status" value="1"/>
</dbReference>
<keyword evidence="4" id="KW-0816">Tricarboxylic acid cycle</keyword>
<dbReference type="GO" id="GO:0006099">
    <property type="term" value="P:tricarboxylic acid cycle"/>
    <property type="evidence" value="ECO:0007669"/>
    <property type="project" value="UniProtKB-KW"/>
</dbReference>
<keyword evidence="3" id="KW-0963">Cytoplasm</keyword>
<dbReference type="PRINTS" id="PR00145">
    <property type="entry name" value="ARGSUCLYASE"/>
</dbReference>
<dbReference type="PANTHER" id="PTHR11444:SF22">
    <property type="entry name" value="FUMARATE HYDRATASE CLASS II"/>
    <property type="match status" value="1"/>
</dbReference>
<dbReference type="HAMAP" id="MF_00743">
    <property type="entry name" value="FumaraseC"/>
    <property type="match status" value="1"/>
</dbReference>
<dbReference type="CDD" id="cd01362">
    <property type="entry name" value="Fumarase_classII"/>
    <property type="match status" value="1"/>
</dbReference>
<dbReference type="Pfam" id="PF10415">
    <property type="entry name" value="FumaraseC_C"/>
    <property type="match status" value="1"/>
</dbReference>
<dbReference type="GO" id="GO:0006106">
    <property type="term" value="P:fumarate metabolic process"/>
    <property type="evidence" value="ECO:0007669"/>
    <property type="project" value="InterPro"/>
</dbReference>
<name>A0A3B0W3D8_9ZZZZ</name>
<evidence type="ECO:0000256" key="1">
    <source>
        <dbReference type="ARBA" id="ARBA00009084"/>
    </source>
</evidence>
<reference evidence="8" key="1">
    <citation type="submission" date="2018-06" db="EMBL/GenBank/DDBJ databases">
        <authorList>
            <person name="Zhirakovskaya E."/>
        </authorList>
    </citation>
    <scope>NUCLEOTIDE SEQUENCE</scope>
</reference>
<feature type="domain" description="Fumarate lyase N-terminal" evidence="6">
    <location>
        <begin position="12"/>
        <end position="336"/>
    </location>
</feature>
<dbReference type="Gene3D" id="1.10.275.10">
    <property type="entry name" value="Fumarase/aspartase (N-terminal domain)"/>
    <property type="match status" value="1"/>
</dbReference>
<organism evidence="8">
    <name type="scientific">hydrothermal vent metagenome</name>
    <dbReference type="NCBI Taxonomy" id="652676"/>
    <lineage>
        <taxon>unclassified sequences</taxon>
        <taxon>metagenomes</taxon>
        <taxon>ecological metagenomes</taxon>
    </lineage>
</organism>
<proteinExistence type="inferred from homology"/>
<evidence type="ECO:0000256" key="3">
    <source>
        <dbReference type="ARBA" id="ARBA00022490"/>
    </source>
</evidence>
<dbReference type="AlphaFoldDB" id="A0A3B0W3D8"/>
<evidence type="ECO:0000256" key="2">
    <source>
        <dbReference type="ARBA" id="ARBA00012921"/>
    </source>
</evidence>
<protein>
    <recommendedName>
        <fullName evidence="2">fumarate hydratase</fullName>
        <ecNumber evidence="2">4.2.1.2</ecNumber>
    </recommendedName>
</protein>
<accession>A0A3B0W3D8</accession>
<dbReference type="InterPro" id="IPR020557">
    <property type="entry name" value="Fumarate_lyase_CS"/>
</dbReference>
<dbReference type="InterPro" id="IPR024083">
    <property type="entry name" value="Fumarase/histidase_N"/>
</dbReference>
<dbReference type="SUPFAM" id="SSF48557">
    <property type="entry name" value="L-aspartase-like"/>
    <property type="match status" value="1"/>
</dbReference>
<evidence type="ECO:0000256" key="4">
    <source>
        <dbReference type="ARBA" id="ARBA00022532"/>
    </source>
</evidence>
<gene>
    <name evidence="8" type="ORF">MNBD_GAMMA05-1399</name>
</gene>
<dbReference type="Gene3D" id="1.10.40.30">
    <property type="entry name" value="Fumarase/aspartase (C-terminal domain)"/>
    <property type="match status" value="1"/>
</dbReference>
<feature type="domain" description="Fumarase C C-terminal" evidence="7">
    <location>
        <begin position="402"/>
        <end position="454"/>
    </location>
</feature>
<dbReference type="InterPro" id="IPR000362">
    <property type="entry name" value="Fumarate_lyase_fam"/>
</dbReference>
<dbReference type="InterPro" id="IPR022761">
    <property type="entry name" value="Fumarate_lyase_N"/>
</dbReference>
<evidence type="ECO:0000259" key="6">
    <source>
        <dbReference type="Pfam" id="PF00206"/>
    </source>
</evidence>
<dbReference type="FunFam" id="1.10.275.10:FF:000001">
    <property type="entry name" value="Fumarate hydratase, mitochondrial"/>
    <property type="match status" value="1"/>
</dbReference>
<dbReference type="InterPro" id="IPR005677">
    <property type="entry name" value="Fum_hydII"/>
</dbReference>
<evidence type="ECO:0000256" key="5">
    <source>
        <dbReference type="ARBA" id="ARBA00023239"/>
    </source>
</evidence>
<sequence>MSEFRIEKDSMGELQVPQNAVYGAQTQRAVDNFPISGITMPKAFIQALGLVKQACANANHDLGGLDENRRRAISSICDDVINGKLTDQFPLDIFQTGSATSTNMNANEVIANLASEEAGGKVHPNDHVNMSQSSNDVIPTTIHVSAAITCHQQLIPAINHLITAIDKKAKSVEDVVTTGRTHLMDAMPVSLGQELSGWSAQLQAALLHIENTLPGIHALAIGGTAVGTGINADESFGKLVAEQLSNSTGLSFKAAGNRFASMSSQDAAVALSGQLKTLATSLMKISNDLRWMNSGPLAGIGEIALPALQPGSSIMPGKVNPVIPEATAMVCAQVIGNDTTITIAGQSGNFQLNVMLPLVAHNLLQSIEILSNVSRLLADKAIAGFTVNEDNINTALAKNPILVTALNTVIGYELGATIAKTAYAEKRAVIDVAEDMTNLSRKELEELLDPKKMI</sequence>
<dbReference type="Pfam" id="PF00206">
    <property type="entry name" value="Lyase_1"/>
    <property type="match status" value="1"/>
</dbReference>
<evidence type="ECO:0000313" key="8">
    <source>
        <dbReference type="EMBL" id="VAW50378.1"/>
    </source>
</evidence>
<evidence type="ECO:0000259" key="7">
    <source>
        <dbReference type="Pfam" id="PF10415"/>
    </source>
</evidence>
<dbReference type="GO" id="GO:0004333">
    <property type="term" value="F:fumarate hydratase activity"/>
    <property type="evidence" value="ECO:0007669"/>
    <property type="project" value="UniProtKB-EC"/>
</dbReference>
<dbReference type="PRINTS" id="PR00149">
    <property type="entry name" value="FUMRATELYASE"/>
</dbReference>
<dbReference type="InterPro" id="IPR008948">
    <property type="entry name" value="L-Aspartase-like"/>
</dbReference>
<dbReference type="PROSITE" id="PS00163">
    <property type="entry name" value="FUMARATE_LYASES"/>
    <property type="match status" value="1"/>
</dbReference>
<dbReference type="PANTHER" id="PTHR11444">
    <property type="entry name" value="ASPARTATEAMMONIA/ARGININOSUCCINATE/ADENYLOSUCCINATE LYASE"/>
    <property type="match status" value="1"/>
</dbReference>
<dbReference type="EMBL" id="UOFE01000002">
    <property type="protein sequence ID" value="VAW50378.1"/>
    <property type="molecule type" value="Genomic_DNA"/>
</dbReference>
<dbReference type="NCBIfam" id="NF008909">
    <property type="entry name" value="PRK12273.1"/>
    <property type="match status" value="1"/>
</dbReference>
<dbReference type="InterPro" id="IPR018951">
    <property type="entry name" value="Fumarase_C_C"/>
</dbReference>
<dbReference type="EC" id="4.2.1.2" evidence="2"/>
<comment type="similarity">
    <text evidence="1">Belongs to the class-II fumarase/aspartase family. Fumarase subfamily.</text>
</comment>
<keyword evidence="5 8" id="KW-0456">Lyase</keyword>
<dbReference type="FunFam" id="1.20.200.10:FF:000001">
    <property type="entry name" value="Fumarate hydratase, mitochondrial"/>
    <property type="match status" value="1"/>
</dbReference>
<dbReference type="FunFam" id="1.10.40.30:FF:000002">
    <property type="entry name" value="Fumarate hydratase class II"/>
    <property type="match status" value="1"/>
</dbReference>